<comment type="caution">
    <text evidence="1">The sequence shown here is derived from an EMBL/GenBank/DDBJ whole genome shotgun (WGS) entry which is preliminary data.</text>
</comment>
<evidence type="ECO:0008006" key="2">
    <source>
        <dbReference type="Google" id="ProtNLM"/>
    </source>
</evidence>
<name>A0A7C1E585_9CREN</name>
<reference evidence="1" key="1">
    <citation type="journal article" date="2020" name="mSystems">
        <title>Genome- and Community-Level Interaction Insights into Carbon Utilization and Element Cycling Functions of Hydrothermarchaeota in Hydrothermal Sediment.</title>
        <authorList>
            <person name="Zhou Z."/>
            <person name="Liu Y."/>
            <person name="Xu W."/>
            <person name="Pan J."/>
            <person name="Luo Z.H."/>
            <person name="Li M."/>
        </authorList>
    </citation>
    <scope>NUCLEOTIDE SEQUENCE [LARGE SCALE GENOMIC DNA]</scope>
    <source>
        <strain evidence="1">SpSt-123</strain>
    </source>
</reference>
<protein>
    <recommendedName>
        <fullName evidence="2">DUF1616 domain-containing protein</fullName>
    </recommendedName>
</protein>
<gene>
    <name evidence="1" type="ORF">ENO04_02295</name>
</gene>
<proteinExistence type="predicted"/>
<organism evidence="1">
    <name type="scientific">Fervidicoccus fontis</name>
    <dbReference type="NCBI Taxonomy" id="683846"/>
    <lineage>
        <taxon>Archaea</taxon>
        <taxon>Thermoproteota</taxon>
        <taxon>Thermoprotei</taxon>
        <taxon>Fervidicoccales</taxon>
        <taxon>Fervidicoccaceae</taxon>
        <taxon>Fervidicoccus</taxon>
    </lineage>
</organism>
<accession>A0A7C1E585</accession>
<evidence type="ECO:0000313" key="1">
    <source>
        <dbReference type="EMBL" id="HDS10443.1"/>
    </source>
</evidence>
<dbReference type="AlphaFoldDB" id="A0A7C1E585"/>
<dbReference type="EMBL" id="DSDY01000073">
    <property type="protein sequence ID" value="HDS10443.1"/>
    <property type="molecule type" value="Genomic_DNA"/>
</dbReference>
<sequence>MRIAKLALSAAALGIAVLMLLPLLVFLLDSARNPELLRYEFKESEDPPRLTLLITYGGRIFLSDFNIRIVMSDGSSINTAIPKLEGGSSHAIDLPLSAEQSISPVEIKVSFRIAGLYPLEVDVVERR</sequence>